<keyword evidence="1" id="KW-0732">Signal</keyword>
<evidence type="ECO:0000313" key="4">
    <source>
        <dbReference type="Proteomes" id="UP000647416"/>
    </source>
</evidence>
<organism evidence="3 4">
    <name type="scientific">Qingrenia yutianensis</name>
    <dbReference type="NCBI Taxonomy" id="2763676"/>
    <lineage>
        <taxon>Bacteria</taxon>
        <taxon>Bacillati</taxon>
        <taxon>Bacillota</taxon>
        <taxon>Clostridia</taxon>
        <taxon>Eubacteriales</taxon>
        <taxon>Oscillospiraceae</taxon>
        <taxon>Qingrenia</taxon>
    </lineage>
</organism>
<dbReference type="GO" id="GO:0016798">
    <property type="term" value="F:hydrolase activity, acting on glycosyl bonds"/>
    <property type="evidence" value="ECO:0007669"/>
    <property type="project" value="UniProtKB-KW"/>
</dbReference>
<dbReference type="PANTHER" id="PTHR40446">
    <property type="entry name" value="N-ACETYLGLUCOSAMINE-1-PHOSPHODIESTER ALPHA-N-ACETYLGLUCOSAMINIDASE"/>
    <property type="match status" value="1"/>
</dbReference>
<name>A0A926FCM2_9FIRM</name>
<protein>
    <submittedName>
        <fullName evidence="3">Phosphodiester glycosidase family protein</fullName>
    </submittedName>
</protein>
<dbReference type="RefSeq" id="WP_262431580.1">
    <property type="nucleotide sequence ID" value="NZ_JACRTE010000003.1"/>
</dbReference>
<dbReference type="Pfam" id="PF09992">
    <property type="entry name" value="NAGPA"/>
    <property type="match status" value="1"/>
</dbReference>
<evidence type="ECO:0000256" key="1">
    <source>
        <dbReference type="SAM" id="SignalP"/>
    </source>
</evidence>
<comment type="caution">
    <text evidence="3">The sequence shown here is derived from an EMBL/GenBank/DDBJ whole genome shotgun (WGS) entry which is preliminary data.</text>
</comment>
<keyword evidence="3" id="KW-0378">Hydrolase</keyword>
<sequence length="769" mass="83834">MKKLTSLILALMLVFTSAYAAAPIYSLYDETEYIDGLKISHIRSLTKNGWLNINIASADLSKDYIDAELLKDENDIRKLTNVKTLAEKADTYVAVNGDFFSWSSTEKGKGSPVGVEIKDGEKLTSYAKASTSNAVFVKTDDKHMLFDYIDTYMTVTAPNGEGTQIKHINKYDDLDGIVMYNSKWGETSPGSHAYQVEMVVEDDTVTAINYDAGPCKIPENGYVLSFLKDRTTFLLDNFQIGDKIVFDISLQPNYENINLAMGGGTLLVKDGKTAKNTHNIAGLNPRTALGLDKDGKTLYLITVDGRQADSIGVSLAELSEILINNGIYNAINLDGGGSTTMVAKNTETGANEVINLPSEGSLRSVINGIGIKMTATKGNASKMVLKPASSTVFKGTSTLVESLLYDENGMYIGAVAPDVVEWSCENGKIEDGFYYPETEGVGKVFATYENGIDENVIEASCEFTVLGDISAIYPSTKTVKLGAGEKQYISLEGCDKDGKSAPINLKDTDINFTDDVFTREGNNLVGAKEGSAIMTIACKNVNTHIALYCGNIAEDIPLPDDVSSLDGLKQITPGANSFYFTAFGSPVSKNTLLERAIVRKFNEKTAQNTEVSIFSGNKTDSVNTKIKSVKTDVCEVYEYKNCLFVTANNYGGTISGNSLSQWQKIISALDGTTSKNVFLILREKPVFKSKNEQDLFDDLTEKYLSDKSGRRGFVLYDGEVNSVYAKGGVKYFELKGIRGSNISNYADSEYFSFAVENGNVTYGIKKVFE</sequence>
<feature type="domain" description="Phosphodiester glycosidase" evidence="2">
    <location>
        <begin position="195"/>
        <end position="371"/>
    </location>
</feature>
<evidence type="ECO:0000313" key="3">
    <source>
        <dbReference type="EMBL" id="MBC8596014.1"/>
    </source>
</evidence>
<reference evidence="3" key="1">
    <citation type="submission" date="2020-08" db="EMBL/GenBank/DDBJ databases">
        <title>Genome public.</title>
        <authorList>
            <person name="Liu C."/>
            <person name="Sun Q."/>
        </authorList>
    </citation>
    <scope>NUCLEOTIDE SEQUENCE</scope>
    <source>
        <strain evidence="3">NSJ-50</strain>
    </source>
</reference>
<dbReference type="PANTHER" id="PTHR40446:SF2">
    <property type="entry name" value="N-ACETYLGLUCOSAMINE-1-PHOSPHODIESTER ALPHA-N-ACETYLGLUCOSAMINIDASE"/>
    <property type="match status" value="1"/>
</dbReference>
<proteinExistence type="predicted"/>
<dbReference type="AlphaFoldDB" id="A0A926FCM2"/>
<feature type="signal peptide" evidence="1">
    <location>
        <begin position="1"/>
        <end position="20"/>
    </location>
</feature>
<dbReference type="Proteomes" id="UP000647416">
    <property type="component" value="Unassembled WGS sequence"/>
</dbReference>
<feature type="chain" id="PRO_5037365269" evidence="1">
    <location>
        <begin position="21"/>
        <end position="769"/>
    </location>
</feature>
<evidence type="ECO:0000259" key="2">
    <source>
        <dbReference type="Pfam" id="PF09992"/>
    </source>
</evidence>
<dbReference type="EMBL" id="JACRTE010000003">
    <property type="protein sequence ID" value="MBC8596014.1"/>
    <property type="molecule type" value="Genomic_DNA"/>
</dbReference>
<accession>A0A926FCM2</accession>
<keyword evidence="4" id="KW-1185">Reference proteome</keyword>
<gene>
    <name evidence="3" type="ORF">H8706_03920</name>
</gene>
<dbReference type="InterPro" id="IPR018711">
    <property type="entry name" value="NAGPA"/>
</dbReference>
<keyword evidence="3" id="KW-0326">Glycosidase</keyword>